<dbReference type="InterPro" id="IPR011989">
    <property type="entry name" value="ARM-like"/>
</dbReference>
<reference evidence="7 8" key="1">
    <citation type="journal article" date="2015" name="BMC Genomics">
        <title>Insights from the genome of Ophiocordyceps polyrhachis-furcata to pathogenicity and host specificity in insect fungi.</title>
        <authorList>
            <person name="Wichadakul D."/>
            <person name="Kobmoo N."/>
            <person name="Ingsriswang S."/>
            <person name="Tangphatsornruang S."/>
            <person name="Chantasingh D."/>
            <person name="Luangsa-ard J.J."/>
            <person name="Eurwilaichitr L."/>
        </authorList>
    </citation>
    <scope>NUCLEOTIDE SEQUENCE [LARGE SCALE GENOMIC DNA]</scope>
    <source>
        <strain evidence="7 8">BCC 54312</strain>
    </source>
</reference>
<keyword evidence="2" id="KW-0963">Cytoplasm</keyword>
<evidence type="ECO:0000313" key="7">
    <source>
        <dbReference type="EMBL" id="RCI09952.1"/>
    </source>
</evidence>
<organism evidence="7 8">
    <name type="scientific">Ophiocordyceps polyrhachis-furcata BCC 54312</name>
    <dbReference type="NCBI Taxonomy" id="1330021"/>
    <lineage>
        <taxon>Eukaryota</taxon>
        <taxon>Fungi</taxon>
        <taxon>Dikarya</taxon>
        <taxon>Ascomycota</taxon>
        <taxon>Pezizomycotina</taxon>
        <taxon>Sordariomycetes</taxon>
        <taxon>Hypocreomycetidae</taxon>
        <taxon>Hypocreales</taxon>
        <taxon>Ophiocordycipitaceae</taxon>
        <taxon>Ophiocordyceps</taxon>
    </lineage>
</organism>
<dbReference type="GO" id="GO:0005634">
    <property type="term" value="C:nucleus"/>
    <property type="evidence" value="ECO:0007669"/>
    <property type="project" value="TreeGrafter"/>
</dbReference>
<dbReference type="Proteomes" id="UP000253664">
    <property type="component" value="Unassembled WGS sequence"/>
</dbReference>
<keyword evidence="3" id="KW-0677">Repeat</keyword>
<dbReference type="GO" id="GO:0000502">
    <property type="term" value="C:proteasome complex"/>
    <property type="evidence" value="ECO:0007669"/>
    <property type="project" value="UniProtKB-KW"/>
</dbReference>
<keyword evidence="8" id="KW-1185">Reference proteome</keyword>
<dbReference type="OrthoDB" id="16066at2759"/>
<dbReference type="STRING" id="1330021.A0A367L6V6"/>
<comment type="subcellular location">
    <subcellularLocation>
        <location evidence="1">Cytoplasm</location>
    </subcellularLocation>
</comment>
<keyword evidence="4" id="KW-0647">Proteasome</keyword>
<feature type="domain" description="Proteasome adapter and scaffold protein ECM29 HEAT-repeat" evidence="6">
    <location>
        <begin position="1283"/>
        <end position="1439"/>
    </location>
</feature>
<evidence type="ECO:0008006" key="9">
    <source>
        <dbReference type="Google" id="ProtNLM"/>
    </source>
</evidence>
<dbReference type="GO" id="GO:0005737">
    <property type="term" value="C:cytoplasm"/>
    <property type="evidence" value="ECO:0007669"/>
    <property type="project" value="UniProtKB-SubCell"/>
</dbReference>
<evidence type="ECO:0000256" key="3">
    <source>
        <dbReference type="ARBA" id="ARBA00022737"/>
    </source>
</evidence>
<sequence length="1836" mass="202802">MASPSTEQRELQLVESVDFKILAVANKEDKLHELLQRYLVPLILKADSPRASVRTKVIEILARLKTFIQPPTIILPVNELLKQYKSCTSPIVQQLDLSFIQHSLERLDADERTQLIPLALRGISAENDRPSAPGMLNIALRLLHDADIPPRGSQEDDAFKEAIGLSDDADAEFLANAFRVVFHLRMPSHGLALEFFNPTLSAPELALFSMERAEIERLFDHMSQLRVKLVSLLASGAFTDKQKLVPAVCAAAGHDNRAAAAAEEIIKRSSVSLEDEGLVKRLFEVYLNSLPVIRTRVLGILSKSALSTTMTEQITMVIDRDICQRNFPHQWWPPTTAPELLKLQNALFHYLTWVAHTGPSRPPFIVGSHLLKSMQEYLTLVGWPIPNANKPGAAYQHGKAYEIIGMLGRTADISTSERIKVAMWLFRSLVLDPTDGIVVSIDGALSGMSTSIPPSIGSDDEELKVTLLLLMLPPINERLPTVRSARHAVVKWANQCLLFTDILARLIDILAISARRDEPRDVIEQGMRGLDPWANSLPGEPSSPLPDWREMIRVFQSPDDQLCNALFGRCNVTTRRALAGFVAFNEKLPLVATAALRFCRLIMFLTALIGSELYPDSLQALERQLQNDIGTRNKVRAYLESTDVTTPALSYLKWCLSNVRLSPAVEASMQCFVDVASLSSRSNVGTVISTADESKMLLDLVKSNDKKVSSMAAKAVGITLAHPVHDAKDVAKWSSELASSWTLATQLSGPKLSACEGGLRAFAHLRSRAVYYGRHFPTDIEYQFHLLVNEYSSSSLYEAALYAFSELWTAGLASPSTDGDFSVGKIVEKLSAQAKKGNEQAVAALGRLAMVIEDAEDMELVVAENGFVAPSGGMLAIILNELFSLHEFGQIELQFTVGEAIVAAVARWESDKIVNSLDVVPAEVPAKRFGPARGTALEAVIKKLLRGCKATKPSLLRSSGIWLLCLVMNCSNLDTVQSRLREVQAAFMRLLGARDEIAQETASRGLSLVYERGSDDLKAALVKDLVGAFTGSGTQLKVDNETELFDPGALPTGEGQSVTSYKDIVNLANEVGDQRLVYKFMSLAADAATWSTRSAFGRFGLSSILSEAEVDPKLYPKLYRYRFDPNTNVQRSMDAIWKALVKDSSATVDKHFEAIMQDLLKSQLGREWRVRQASCAAISSLISGRPFAQYGERYKDIWTGALKVLDDVKGSVREAALRLCMALSNGLVRQLEDGGHSAAANAMMKEALPFLLSDKGVENSAKDVQAFATITLLKVAKKGGQALLPFIGEMVTQLLGLLSIIEPEQINYHYQRLGEEGRDKIDRIRSQMVNQSPISEAIEDLLRFVDTSIMAQMRPKLDDTIKTAVGMPTKIGCSRVLTTLATRHASLLDSTHFLNLLQKQVLDKNDEVSQAYARAAAYIWRAAPEETQIQFCEGFVDKYLRAENEHRRQKIADVIVALAKISPDHFGAHETVLLPLTYVGCHDTDEYTAKMFQEAWSQHVGGGRTVMRYVREIVALVEKCMDTTQWSLRHTAAFTAAALAMDVSNAADAAGGMGEPTARDIWLALSKTLALKTFPGKEKLLESFPRFVEQSRALWGADEAVAAQMKQIAVREAKRNNDEYRVHAFRCLWRFAKTRDDIDMTQEIRAITRPYLEAQNDGDRMDVDSKEDLTFTTAKSALEAVARGYPESKVTDFGKVLEGMVSSLKPFLSSSRFDVIRREVWYGCVCDLMKDATKMTSPMSPQLQDGSTTLASLLESLDMDQAEVGTEAQRLTRAKAAEAAIRAKTDGVFGRVSISKEVREAVASALARERSFDVQKLWRAVMEAIEEATRQDSKAA</sequence>
<evidence type="ECO:0000256" key="1">
    <source>
        <dbReference type="ARBA" id="ARBA00004496"/>
    </source>
</evidence>
<dbReference type="Pfam" id="PF13001">
    <property type="entry name" value="ECM29_N"/>
    <property type="match status" value="1"/>
</dbReference>
<dbReference type="Pfam" id="PF23731">
    <property type="entry name" value="ARM_ECM29_C"/>
    <property type="match status" value="1"/>
</dbReference>
<comment type="caution">
    <text evidence="7">The sequence shown here is derived from an EMBL/GenBank/DDBJ whole genome shotgun (WGS) entry which is preliminary data.</text>
</comment>
<dbReference type="GO" id="GO:0043248">
    <property type="term" value="P:proteasome assembly"/>
    <property type="evidence" value="ECO:0007669"/>
    <property type="project" value="InterPro"/>
</dbReference>
<evidence type="ECO:0000259" key="5">
    <source>
        <dbReference type="Pfam" id="PF13001"/>
    </source>
</evidence>
<dbReference type="PANTHER" id="PTHR23346">
    <property type="entry name" value="TRANSLATIONAL ACTIVATOR GCN1-RELATED"/>
    <property type="match status" value="1"/>
</dbReference>
<dbReference type="Pfam" id="PF24492">
    <property type="entry name" value="HEAT_ECM29"/>
    <property type="match status" value="1"/>
</dbReference>
<evidence type="ECO:0000256" key="4">
    <source>
        <dbReference type="ARBA" id="ARBA00022942"/>
    </source>
</evidence>
<evidence type="ECO:0000313" key="8">
    <source>
        <dbReference type="Proteomes" id="UP000253664"/>
    </source>
</evidence>
<dbReference type="GO" id="GO:0036503">
    <property type="term" value="P:ERAD pathway"/>
    <property type="evidence" value="ECO:0007669"/>
    <property type="project" value="TreeGrafter"/>
</dbReference>
<dbReference type="PANTHER" id="PTHR23346:SF19">
    <property type="entry name" value="PROTEASOME ADAPTER AND SCAFFOLD PROTEIN ECM29"/>
    <property type="match status" value="1"/>
</dbReference>
<dbReference type="GO" id="GO:0060090">
    <property type="term" value="F:molecular adaptor activity"/>
    <property type="evidence" value="ECO:0007669"/>
    <property type="project" value="InterPro"/>
</dbReference>
<dbReference type="SUPFAM" id="SSF48371">
    <property type="entry name" value="ARM repeat"/>
    <property type="match status" value="2"/>
</dbReference>
<dbReference type="InterPro" id="IPR016024">
    <property type="entry name" value="ARM-type_fold"/>
</dbReference>
<protein>
    <recommendedName>
        <fullName evidence="9">Proteasome component ECM29</fullName>
    </recommendedName>
</protein>
<dbReference type="Gene3D" id="1.25.10.10">
    <property type="entry name" value="Leucine-rich Repeat Variant"/>
    <property type="match status" value="1"/>
</dbReference>
<evidence type="ECO:0000259" key="6">
    <source>
        <dbReference type="Pfam" id="PF24492"/>
    </source>
</evidence>
<feature type="domain" description="Proteasome component Ecm29 N-terminal" evidence="5">
    <location>
        <begin position="14"/>
        <end position="511"/>
    </location>
</feature>
<dbReference type="InterPro" id="IPR055443">
    <property type="entry name" value="HEAT_ECM29"/>
</dbReference>
<accession>A0A367L6V6</accession>
<proteinExistence type="predicted"/>
<dbReference type="InterPro" id="IPR024372">
    <property type="entry name" value="Ecm29_N"/>
</dbReference>
<evidence type="ECO:0000256" key="2">
    <source>
        <dbReference type="ARBA" id="ARBA00022490"/>
    </source>
</evidence>
<dbReference type="EMBL" id="LKCN02000013">
    <property type="protein sequence ID" value="RCI09952.1"/>
    <property type="molecule type" value="Genomic_DNA"/>
</dbReference>
<gene>
    <name evidence="7" type="ORF">L249_8589</name>
</gene>
<name>A0A367L6V6_9HYPO</name>